<reference evidence="11 12" key="1">
    <citation type="submission" date="2021-04" db="EMBL/GenBank/DDBJ databases">
        <authorList>
            <person name="Bliznina A."/>
        </authorList>
    </citation>
    <scope>NUCLEOTIDE SEQUENCE [LARGE SCALE GENOMIC DNA]</scope>
</reference>
<dbReference type="Gene3D" id="1.10.560.10">
    <property type="entry name" value="GroEL-like equatorial domain"/>
    <property type="match status" value="2"/>
</dbReference>
<accession>A0ABN7RQZ1</accession>
<keyword evidence="6 9" id="KW-0067">ATP-binding</keyword>
<dbReference type="InterPro" id="IPR012721">
    <property type="entry name" value="Chap_CCT_theta"/>
</dbReference>
<dbReference type="Gene3D" id="3.50.7.10">
    <property type="entry name" value="GroEL"/>
    <property type="match status" value="1"/>
</dbReference>
<dbReference type="PANTHER" id="PTHR11353">
    <property type="entry name" value="CHAPERONIN"/>
    <property type="match status" value="1"/>
</dbReference>
<proteinExistence type="inferred from homology"/>
<name>A0ABN7RQZ1_OIKDI</name>
<evidence type="ECO:0000256" key="7">
    <source>
        <dbReference type="ARBA" id="ARBA00023186"/>
    </source>
</evidence>
<dbReference type="Pfam" id="PF00118">
    <property type="entry name" value="Cpn60_TCP1"/>
    <property type="match status" value="2"/>
</dbReference>
<evidence type="ECO:0000256" key="8">
    <source>
        <dbReference type="ARBA" id="ARBA00029602"/>
    </source>
</evidence>
<dbReference type="InterPro" id="IPR027413">
    <property type="entry name" value="GROEL-like_equatorial_sf"/>
</dbReference>
<evidence type="ECO:0000256" key="1">
    <source>
        <dbReference type="ARBA" id="ARBA00004496"/>
    </source>
</evidence>
<protein>
    <recommendedName>
        <fullName evidence="3">T-complex protein 1 subunit theta</fullName>
    </recommendedName>
    <alternativeName>
        <fullName evidence="8">CCT-theta</fullName>
    </alternativeName>
</protein>
<dbReference type="InterPro" id="IPR002423">
    <property type="entry name" value="Cpn60/GroEL/TCP-1"/>
</dbReference>
<sequence length="624" mass="68327">MAFHVPRGGLQQMMKKGTRYLEGKEEVVFDSISTIRELGDTTKTAYGPFGMNKIVQNHIEKLFLTSDAATMIKELDIRHPAAKMVVMAAHQQEEECGDGTNGCVMLTASILHEAEYLLRMGLAVPELVSGLQAGLQAGLSEINGLTVHTVDLQQIRDVNAVKYAIKASLMSKQLGNEEFLSNIIAEACVSTLPKDAIRFNVDDIRVCKIMGSNLEASKIIPGMVFKRYVESEIQNVTDAKVAMFNCPLDNLQTETKGTVLLKNAEELKNFTKTEEAQLYNAVKAIAESGAKVLVCGGKISDLGLDYANKMGLMTVRLNSKWDMRRLAKSIGATVLPRLTPPSADEMGFCDKVRVEEIGDTRVVSFQRSTSRIATIVLRAGTTNVLDDLERAVDDGVNNFKLLTKDKRLVAGAGAFEVELAKCLDVHAEKCLGMEQYGIKLLAKAYEYLPRQLAENCGQNPSKVISRLMAAHAEVEGYAQEFSASAQYGIEQKAFNLPGSGAKVPSTQKEIGQMIDSMKRVAQLYGSADMAKAADTFEDGFNMHKSKKLVGSTIGVNIESEDLQDAAKNGIFDHILIKEWQLKLAVNTAITILRVNQIIMAKRAGGPKAPSQRGGHWDDDHDEED</sequence>
<evidence type="ECO:0000256" key="4">
    <source>
        <dbReference type="ARBA" id="ARBA00022490"/>
    </source>
</evidence>
<dbReference type="Gene3D" id="3.30.260.10">
    <property type="entry name" value="TCP-1-like chaperonin intermediate domain"/>
    <property type="match status" value="1"/>
</dbReference>
<dbReference type="EMBL" id="OU015568">
    <property type="protein sequence ID" value="CAG5079721.1"/>
    <property type="molecule type" value="Genomic_DNA"/>
</dbReference>
<dbReference type="InterPro" id="IPR017998">
    <property type="entry name" value="Chaperone_TCP-1"/>
</dbReference>
<dbReference type="SUPFAM" id="SSF52029">
    <property type="entry name" value="GroEL apical domain-like"/>
    <property type="match status" value="1"/>
</dbReference>
<keyword evidence="4" id="KW-0963">Cytoplasm</keyword>
<keyword evidence="12" id="KW-1185">Reference proteome</keyword>
<dbReference type="CDD" id="cd03341">
    <property type="entry name" value="TCP1_theta"/>
    <property type="match status" value="1"/>
</dbReference>
<dbReference type="PRINTS" id="PR00304">
    <property type="entry name" value="TCOMPLEXTCP1"/>
</dbReference>
<evidence type="ECO:0000256" key="6">
    <source>
        <dbReference type="ARBA" id="ARBA00022840"/>
    </source>
</evidence>
<evidence type="ECO:0000256" key="10">
    <source>
        <dbReference type="SAM" id="MobiDB-lite"/>
    </source>
</evidence>
<dbReference type="PROSITE" id="PS00750">
    <property type="entry name" value="TCP1_1"/>
    <property type="match status" value="1"/>
</dbReference>
<gene>
    <name evidence="11" type="ORF">OKIOD_LOCUS896</name>
</gene>
<dbReference type="InterPro" id="IPR002194">
    <property type="entry name" value="Chaperonin_TCP-1_CS"/>
</dbReference>
<evidence type="ECO:0000313" key="11">
    <source>
        <dbReference type="EMBL" id="CAG5079721.1"/>
    </source>
</evidence>
<dbReference type="Proteomes" id="UP001158576">
    <property type="component" value="Chromosome PAR"/>
</dbReference>
<evidence type="ECO:0000256" key="5">
    <source>
        <dbReference type="ARBA" id="ARBA00022741"/>
    </source>
</evidence>
<evidence type="ECO:0000313" key="12">
    <source>
        <dbReference type="Proteomes" id="UP001158576"/>
    </source>
</evidence>
<dbReference type="SUPFAM" id="SSF48592">
    <property type="entry name" value="GroEL equatorial domain-like"/>
    <property type="match status" value="2"/>
</dbReference>
<dbReference type="InterPro" id="IPR027410">
    <property type="entry name" value="TCP-1-like_intermed_sf"/>
</dbReference>
<dbReference type="SUPFAM" id="SSF54849">
    <property type="entry name" value="GroEL-intermediate domain like"/>
    <property type="match status" value="1"/>
</dbReference>
<evidence type="ECO:0000256" key="9">
    <source>
        <dbReference type="RuleBase" id="RU004187"/>
    </source>
</evidence>
<comment type="similarity">
    <text evidence="2 9">Belongs to the TCP-1 chaperonin family.</text>
</comment>
<comment type="subcellular location">
    <subcellularLocation>
        <location evidence="1">Cytoplasm</location>
    </subcellularLocation>
</comment>
<dbReference type="NCBIfam" id="TIGR02346">
    <property type="entry name" value="chap_CCT_theta"/>
    <property type="match status" value="1"/>
</dbReference>
<dbReference type="InterPro" id="IPR027409">
    <property type="entry name" value="GroEL-like_apical_dom_sf"/>
</dbReference>
<evidence type="ECO:0000256" key="3">
    <source>
        <dbReference type="ARBA" id="ARBA00016981"/>
    </source>
</evidence>
<keyword evidence="7 9" id="KW-0143">Chaperone</keyword>
<evidence type="ECO:0000256" key="2">
    <source>
        <dbReference type="ARBA" id="ARBA00008020"/>
    </source>
</evidence>
<organism evidence="11 12">
    <name type="scientific">Oikopleura dioica</name>
    <name type="common">Tunicate</name>
    <dbReference type="NCBI Taxonomy" id="34765"/>
    <lineage>
        <taxon>Eukaryota</taxon>
        <taxon>Metazoa</taxon>
        <taxon>Chordata</taxon>
        <taxon>Tunicata</taxon>
        <taxon>Appendicularia</taxon>
        <taxon>Copelata</taxon>
        <taxon>Oikopleuridae</taxon>
        <taxon>Oikopleura</taxon>
    </lineage>
</organism>
<keyword evidence="5 9" id="KW-0547">Nucleotide-binding</keyword>
<feature type="region of interest" description="Disordered" evidence="10">
    <location>
        <begin position="602"/>
        <end position="624"/>
    </location>
</feature>